<keyword evidence="5" id="KW-1185">Reference proteome</keyword>
<sequence>MPQLVWKFPTHNKIKQMKQQLAFILILLLLSCHFLNAQKITQKQTFVKSTNQIEMATTIDYEINSALDSTLISKETCTILKKILLLPDNKQDRETLNLINTIEEKDLQTNELLLFKAVLELKLDDLADASNSFSKYIPLAKNDSIKSSIYYSLGMIDTKRDLQISASHNFEKSLELDSKNLSTIIILVQINLNKKEFDKAIFYCEKALKINPNLNNVWNNLGFLYQQKENYLEAKKIFSKIIKDEPDSPLPYSNRSYSNLKLGFTKQAMEDVNKSIKLFPENSYAYRNRALIYLSFKETKKACMDIETAFKLGYRERYGSELDIIQSQNCQN</sequence>
<dbReference type="PANTHER" id="PTHR44858:SF1">
    <property type="entry name" value="UDP-N-ACETYLGLUCOSAMINE--PEPTIDE N-ACETYLGLUCOSAMINYLTRANSFERASE SPINDLY-RELATED"/>
    <property type="match status" value="1"/>
</dbReference>
<evidence type="ECO:0000256" key="3">
    <source>
        <dbReference type="PROSITE-ProRule" id="PRU00339"/>
    </source>
</evidence>
<dbReference type="InterPro" id="IPR011990">
    <property type="entry name" value="TPR-like_helical_dom_sf"/>
</dbReference>
<dbReference type="Gene3D" id="1.25.40.10">
    <property type="entry name" value="Tetratricopeptide repeat domain"/>
    <property type="match status" value="2"/>
</dbReference>
<gene>
    <name evidence="4" type="ORF">EAH81_08670</name>
</gene>
<reference evidence="4 5" key="1">
    <citation type="journal article" date="2019" name="Environ. Microbiol.">
        <title>Species interactions and distinct microbial communities in high Arctic permafrost affected cryosols are associated with the CH4 and CO2 gas fluxes.</title>
        <authorList>
            <person name="Altshuler I."/>
            <person name="Hamel J."/>
            <person name="Turney S."/>
            <person name="Magnuson E."/>
            <person name="Levesque R."/>
            <person name="Greer C."/>
            <person name="Whyte L.G."/>
        </authorList>
    </citation>
    <scope>NUCLEOTIDE SEQUENCE [LARGE SCALE GENOMIC DNA]</scope>
    <source>
        <strain evidence="4 5">42</strain>
    </source>
</reference>
<dbReference type="InterPro" id="IPR019734">
    <property type="entry name" value="TPR_rpt"/>
</dbReference>
<dbReference type="SMART" id="SM00028">
    <property type="entry name" value="TPR"/>
    <property type="match status" value="6"/>
</dbReference>
<keyword evidence="1" id="KW-0677">Repeat</keyword>
<evidence type="ECO:0000313" key="5">
    <source>
        <dbReference type="Proteomes" id="UP000319700"/>
    </source>
</evidence>
<accession>A0A502EXW9</accession>
<dbReference type="SUPFAM" id="SSF48452">
    <property type="entry name" value="TPR-like"/>
    <property type="match status" value="1"/>
</dbReference>
<dbReference type="PROSITE" id="PS50005">
    <property type="entry name" value="TPR"/>
    <property type="match status" value="1"/>
</dbReference>
<protein>
    <submittedName>
        <fullName evidence="4">Uncharacterized protein</fullName>
    </submittedName>
</protein>
<proteinExistence type="predicted"/>
<dbReference type="GO" id="GO:0009279">
    <property type="term" value="C:cell outer membrane"/>
    <property type="evidence" value="ECO:0007669"/>
    <property type="project" value="TreeGrafter"/>
</dbReference>
<dbReference type="Pfam" id="PF14559">
    <property type="entry name" value="TPR_19"/>
    <property type="match status" value="1"/>
</dbReference>
<feature type="repeat" description="TPR" evidence="3">
    <location>
        <begin position="215"/>
        <end position="248"/>
    </location>
</feature>
<dbReference type="AlphaFoldDB" id="A0A502EXW9"/>
<evidence type="ECO:0000256" key="2">
    <source>
        <dbReference type="ARBA" id="ARBA00022803"/>
    </source>
</evidence>
<name>A0A502EXW9_9FLAO</name>
<dbReference type="EMBL" id="RCZH01000005">
    <property type="protein sequence ID" value="TPG41549.1"/>
    <property type="molecule type" value="Genomic_DNA"/>
</dbReference>
<dbReference type="PROSITE" id="PS51257">
    <property type="entry name" value="PROKAR_LIPOPROTEIN"/>
    <property type="match status" value="1"/>
</dbReference>
<organism evidence="4 5">
    <name type="scientific">Flavobacterium pectinovorum</name>
    <dbReference type="NCBI Taxonomy" id="29533"/>
    <lineage>
        <taxon>Bacteria</taxon>
        <taxon>Pseudomonadati</taxon>
        <taxon>Bacteroidota</taxon>
        <taxon>Flavobacteriia</taxon>
        <taxon>Flavobacteriales</taxon>
        <taxon>Flavobacteriaceae</taxon>
        <taxon>Flavobacterium</taxon>
    </lineage>
</organism>
<dbReference type="InterPro" id="IPR050498">
    <property type="entry name" value="Ycf3"/>
</dbReference>
<dbReference type="PANTHER" id="PTHR44858">
    <property type="entry name" value="TETRATRICOPEPTIDE REPEAT PROTEIN 6"/>
    <property type="match status" value="1"/>
</dbReference>
<evidence type="ECO:0000313" key="4">
    <source>
        <dbReference type="EMBL" id="TPG41549.1"/>
    </source>
</evidence>
<dbReference type="GO" id="GO:0046813">
    <property type="term" value="P:receptor-mediated virion attachment to host cell"/>
    <property type="evidence" value="ECO:0007669"/>
    <property type="project" value="TreeGrafter"/>
</dbReference>
<evidence type="ECO:0000256" key="1">
    <source>
        <dbReference type="ARBA" id="ARBA00022737"/>
    </source>
</evidence>
<keyword evidence="2 3" id="KW-0802">TPR repeat</keyword>
<dbReference type="Proteomes" id="UP000319700">
    <property type="component" value="Unassembled WGS sequence"/>
</dbReference>
<comment type="caution">
    <text evidence="4">The sequence shown here is derived from an EMBL/GenBank/DDBJ whole genome shotgun (WGS) entry which is preliminary data.</text>
</comment>